<evidence type="ECO:0000313" key="2">
    <source>
        <dbReference type="Proteomes" id="UP000189796"/>
    </source>
</evidence>
<name>A0A1M5L086_9BRAD</name>
<reference evidence="1 2" key="1">
    <citation type="submission" date="2016-11" db="EMBL/GenBank/DDBJ databases">
        <authorList>
            <person name="Jaros S."/>
            <person name="Januszkiewicz K."/>
            <person name="Wedrychowicz H."/>
        </authorList>
    </citation>
    <scope>NUCLEOTIDE SEQUENCE [LARGE SCALE GENOMIC DNA]</scope>
    <source>
        <strain evidence="1 2">GAS138</strain>
    </source>
</reference>
<proteinExistence type="predicted"/>
<sequence length="114" mass="12564">MRSIFVGIIIVSASTVVVHTAEARKFARSQPAYGYMQAPAGHRQPTQDDVTDANQVQLDKKSIEKDNELLDLPPTQNKIIGADELRSKDNALARMIGQENARLDREISGICRGC</sequence>
<gene>
    <name evidence="1" type="ORF">SAMN05443248_2037</name>
</gene>
<accession>A0A1M5L086</accession>
<dbReference type="EMBL" id="LT670817">
    <property type="protein sequence ID" value="SHG58179.1"/>
    <property type="molecule type" value="Genomic_DNA"/>
</dbReference>
<dbReference type="Proteomes" id="UP000189796">
    <property type="component" value="Chromosome I"/>
</dbReference>
<evidence type="ECO:0000313" key="1">
    <source>
        <dbReference type="EMBL" id="SHG58179.1"/>
    </source>
</evidence>
<dbReference type="RefSeq" id="WP_079601094.1">
    <property type="nucleotide sequence ID" value="NZ_LT670817.1"/>
</dbReference>
<protein>
    <submittedName>
        <fullName evidence="1">Uncharacterized protein</fullName>
    </submittedName>
</protein>
<dbReference type="AlphaFoldDB" id="A0A1M5L086"/>
<organism evidence="1 2">
    <name type="scientific">Bradyrhizobium erythrophlei</name>
    <dbReference type="NCBI Taxonomy" id="1437360"/>
    <lineage>
        <taxon>Bacteria</taxon>
        <taxon>Pseudomonadati</taxon>
        <taxon>Pseudomonadota</taxon>
        <taxon>Alphaproteobacteria</taxon>
        <taxon>Hyphomicrobiales</taxon>
        <taxon>Nitrobacteraceae</taxon>
        <taxon>Bradyrhizobium</taxon>
    </lineage>
</organism>